<dbReference type="InterPro" id="IPR021354">
    <property type="entry name" value="DUF2975"/>
</dbReference>
<evidence type="ECO:0000256" key="1">
    <source>
        <dbReference type="SAM" id="Phobius"/>
    </source>
</evidence>
<name>A0A6I4U8P8_9SPHN</name>
<dbReference type="AlphaFoldDB" id="A0A6I4U8P8"/>
<comment type="caution">
    <text evidence="2">The sequence shown here is derived from an EMBL/GenBank/DDBJ whole genome shotgun (WGS) entry which is preliminary data.</text>
</comment>
<feature type="transmembrane region" description="Helical" evidence="1">
    <location>
        <begin position="102"/>
        <end position="125"/>
    </location>
</feature>
<protein>
    <submittedName>
        <fullName evidence="2">DUF2975 domain-containing protein</fullName>
    </submittedName>
</protein>
<accession>A0A6I4U8P8</accession>
<organism evidence="2 3">
    <name type="scientific">Alteriqipengyuania halimionae</name>
    <dbReference type="NCBI Taxonomy" id="1926630"/>
    <lineage>
        <taxon>Bacteria</taxon>
        <taxon>Pseudomonadati</taxon>
        <taxon>Pseudomonadota</taxon>
        <taxon>Alphaproteobacteria</taxon>
        <taxon>Sphingomonadales</taxon>
        <taxon>Erythrobacteraceae</taxon>
        <taxon>Alteriqipengyuania</taxon>
    </lineage>
</organism>
<feature type="transmembrane region" description="Helical" evidence="1">
    <location>
        <begin position="12"/>
        <end position="33"/>
    </location>
</feature>
<reference evidence="2 3" key="1">
    <citation type="submission" date="2019-12" db="EMBL/GenBank/DDBJ databases">
        <title>Genomic-based taxomic classification of the family Erythrobacteraceae.</title>
        <authorList>
            <person name="Xu L."/>
        </authorList>
    </citation>
    <scope>NUCLEOTIDE SEQUENCE [LARGE SCALE GENOMIC DNA]</scope>
    <source>
        <strain evidence="2 3">LMG 29519</strain>
    </source>
</reference>
<dbReference type="EMBL" id="WTYR01000001">
    <property type="protein sequence ID" value="MXP11175.1"/>
    <property type="molecule type" value="Genomic_DNA"/>
</dbReference>
<dbReference type="Pfam" id="PF11188">
    <property type="entry name" value="DUF2975"/>
    <property type="match status" value="1"/>
</dbReference>
<feature type="transmembrane region" description="Helical" evidence="1">
    <location>
        <begin position="53"/>
        <end position="81"/>
    </location>
</feature>
<dbReference type="Proteomes" id="UP000429229">
    <property type="component" value="Unassembled WGS sequence"/>
</dbReference>
<feature type="transmembrane region" description="Helical" evidence="1">
    <location>
        <begin position="131"/>
        <end position="151"/>
    </location>
</feature>
<sequence length="168" mass="18279">MMLTTTIWLLRVCNWLNWILAALFAALGSILLIDPNQFRERFIAVFSNTGGEAIFIYLAVACAAVLPVAFAIHLILTRLIALVRDTQAGAAFSERNAKRLATVAWALLAINLLDLAFGQVSIWASAVSGEYFGWSPSVAGWLAVPLLLVLAKVFREGAAMREDLEGTV</sequence>
<dbReference type="OrthoDB" id="7349915at2"/>
<gene>
    <name evidence="2" type="ORF">GRI68_13380</name>
</gene>
<keyword evidence="1" id="KW-1133">Transmembrane helix</keyword>
<evidence type="ECO:0000313" key="3">
    <source>
        <dbReference type="Proteomes" id="UP000429229"/>
    </source>
</evidence>
<evidence type="ECO:0000313" key="2">
    <source>
        <dbReference type="EMBL" id="MXP11175.1"/>
    </source>
</evidence>
<proteinExistence type="predicted"/>
<keyword evidence="1" id="KW-0472">Membrane</keyword>
<keyword evidence="3" id="KW-1185">Reference proteome</keyword>
<keyword evidence="1" id="KW-0812">Transmembrane</keyword>
<dbReference type="RefSeq" id="WP_160617733.1">
    <property type="nucleotide sequence ID" value="NZ_WTYR01000001.1"/>
</dbReference>